<dbReference type="Proteomes" id="UP000053815">
    <property type="component" value="Unassembled WGS sequence"/>
</dbReference>
<feature type="region of interest" description="Disordered" evidence="11">
    <location>
        <begin position="307"/>
        <end position="373"/>
    </location>
</feature>
<dbReference type="GO" id="GO:0004722">
    <property type="term" value="F:protein serine/threonine phosphatase activity"/>
    <property type="evidence" value="ECO:0007669"/>
    <property type="project" value="UniProtKB-EC"/>
</dbReference>
<feature type="compositionally biased region" description="Polar residues" evidence="11">
    <location>
        <begin position="353"/>
        <end position="366"/>
    </location>
</feature>
<evidence type="ECO:0000256" key="2">
    <source>
        <dbReference type="ARBA" id="ARBA00001946"/>
    </source>
</evidence>
<dbReference type="CDD" id="cd00143">
    <property type="entry name" value="PP2Cc"/>
    <property type="match status" value="1"/>
</dbReference>
<dbReference type="EC" id="3.1.3.16" evidence="4"/>
<evidence type="ECO:0000256" key="1">
    <source>
        <dbReference type="ARBA" id="ARBA00001936"/>
    </source>
</evidence>
<dbReference type="PROSITE" id="PS51746">
    <property type="entry name" value="PPM_2"/>
    <property type="match status" value="1"/>
</dbReference>
<keyword evidence="6 10" id="KW-0378">Hydrolase</keyword>
<dbReference type="EMBL" id="DF836405">
    <property type="protein sequence ID" value="GAN06240.1"/>
    <property type="molecule type" value="Genomic_DNA"/>
</dbReference>
<comment type="cofactor">
    <cofactor evidence="2">
        <name>Mg(2+)</name>
        <dbReference type="ChEBI" id="CHEBI:18420"/>
    </cofactor>
</comment>
<keyword evidence="8" id="KW-0464">Manganese</keyword>
<sequence length="373" mass="41052">MGQILSSPITTKHSTEGKDARLSFGASSMQGWRITMEDAHTHILDYENTGASFFAVFDGHGGANVAKYSSQNLSRIVIESDDFRKGEYKDALRKGFLKIDQDLRADPEYEHETSGCTAIVALLTKDNDLYVSNAGDSRAIICTNGRAVALSDDHKPGDQKETDRIEKAGGHVEFGRVNGNLALSRALGDFEFKTANLPPEQQAVTADPDITVHKLTEKDEFMVLACDGIWDCMSNAEVAAFTRKQIANHVSLKEICERLMDNCLADATGTGGVGCDNMTVEIVAFLNGQTEEQWYAKIRDSVAAVSPMDVPNSINSTQQANQKEDDEKKEKDEKGMKSESRQYSVDELKNAPSLLTRSLSDQQQQPAKEEKKN</sequence>
<accession>A0A0C9LV66</accession>
<evidence type="ECO:0000259" key="12">
    <source>
        <dbReference type="PROSITE" id="PS51746"/>
    </source>
</evidence>
<evidence type="ECO:0000256" key="3">
    <source>
        <dbReference type="ARBA" id="ARBA00006702"/>
    </source>
</evidence>
<dbReference type="SMART" id="SM00331">
    <property type="entry name" value="PP2C_SIG"/>
    <property type="match status" value="1"/>
</dbReference>
<evidence type="ECO:0000313" key="14">
    <source>
        <dbReference type="Proteomes" id="UP000053815"/>
    </source>
</evidence>
<evidence type="ECO:0000313" key="13">
    <source>
        <dbReference type="EMBL" id="GAN06240.1"/>
    </source>
</evidence>
<evidence type="ECO:0000256" key="5">
    <source>
        <dbReference type="ARBA" id="ARBA00022723"/>
    </source>
</evidence>
<dbReference type="SMART" id="SM00332">
    <property type="entry name" value="PP2Cc"/>
    <property type="match status" value="1"/>
</dbReference>
<organism evidence="13">
    <name type="scientific">Mucor ambiguus</name>
    <dbReference type="NCBI Taxonomy" id="91626"/>
    <lineage>
        <taxon>Eukaryota</taxon>
        <taxon>Fungi</taxon>
        <taxon>Fungi incertae sedis</taxon>
        <taxon>Mucoromycota</taxon>
        <taxon>Mucoromycotina</taxon>
        <taxon>Mucoromycetes</taxon>
        <taxon>Mucorales</taxon>
        <taxon>Mucorineae</taxon>
        <taxon>Mucoraceae</taxon>
        <taxon>Mucor</taxon>
    </lineage>
</organism>
<keyword evidence="14" id="KW-1185">Reference proteome</keyword>
<dbReference type="InterPro" id="IPR001932">
    <property type="entry name" value="PPM-type_phosphatase-like_dom"/>
</dbReference>
<dbReference type="OrthoDB" id="10264738at2759"/>
<dbReference type="SUPFAM" id="SSF81606">
    <property type="entry name" value="PP2C-like"/>
    <property type="match status" value="1"/>
</dbReference>
<dbReference type="Gene3D" id="3.60.40.10">
    <property type="entry name" value="PPM-type phosphatase domain"/>
    <property type="match status" value="1"/>
</dbReference>
<dbReference type="InterPro" id="IPR000222">
    <property type="entry name" value="PP2C_BS"/>
</dbReference>
<dbReference type="InterPro" id="IPR015655">
    <property type="entry name" value="PP2C"/>
</dbReference>
<evidence type="ECO:0000256" key="9">
    <source>
        <dbReference type="ARBA" id="ARBA00048832"/>
    </source>
</evidence>
<evidence type="ECO:0000256" key="8">
    <source>
        <dbReference type="ARBA" id="ARBA00023211"/>
    </source>
</evidence>
<dbReference type="AlphaFoldDB" id="A0A0C9LV66"/>
<keyword evidence="5" id="KW-0479">Metal-binding</keyword>
<dbReference type="Pfam" id="PF00481">
    <property type="entry name" value="PP2C"/>
    <property type="match status" value="1"/>
</dbReference>
<evidence type="ECO:0000256" key="4">
    <source>
        <dbReference type="ARBA" id="ARBA00013081"/>
    </source>
</evidence>
<dbReference type="PANTHER" id="PTHR13832:SF565">
    <property type="entry name" value="AT28366P-RELATED"/>
    <property type="match status" value="1"/>
</dbReference>
<comment type="similarity">
    <text evidence="3 10">Belongs to the PP2C family.</text>
</comment>
<dbReference type="InterPro" id="IPR036457">
    <property type="entry name" value="PPM-type-like_dom_sf"/>
</dbReference>
<dbReference type="STRING" id="91626.A0A0C9LV66"/>
<protein>
    <recommendedName>
        <fullName evidence="4">protein-serine/threonine phosphatase</fullName>
        <ecNumber evidence="4">3.1.3.16</ecNumber>
    </recommendedName>
</protein>
<dbReference type="PANTHER" id="PTHR13832">
    <property type="entry name" value="PROTEIN PHOSPHATASE 2C"/>
    <property type="match status" value="1"/>
</dbReference>
<keyword evidence="7 10" id="KW-0904">Protein phosphatase</keyword>
<evidence type="ECO:0000256" key="6">
    <source>
        <dbReference type="ARBA" id="ARBA00022801"/>
    </source>
</evidence>
<dbReference type="FunFam" id="3.60.40.10:FF:000016">
    <property type="entry name" value="Protein phosphatase 2C"/>
    <property type="match status" value="1"/>
</dbReference>
<dbReference type="PROSITE" id="PS01032">
    <property type="entry name" value="PPM_1"/>
    <property type="match status" value="1"/>
</dbReference>
<reference evidence="13" key="1">
    <citation type="submission" date="2014-09" db="EMBL/GenBank/DDBJ databases">
        <title>Draft genome sequence of an oleaginous Mucoromycotina fungus Mucor ambiguus NBRC6742.</title>
        <authorList>
            <person name="Takeda I."/>
            <person name="Yamane N."/>
            <person name="Morita T."/>
            <person name="Tamano K."/>
            <person name="Machida M."/>
            <person name="Baker S."/>
            <person name="Koike H."/>
        </authorList>
    </citation>
    <scope>NUCLEOTIDE SEQUENCE</scope>
    <source>
        <strain evidence="13">NBRC 6742</strain>
    </source>
</reference>
<comment type="catalytic activity">
    <reaction evidence="9">
        <text>O-phospho-L-threonyl-[protein] + H2O = L-threonyl-[protein] + phosphate</text>
        <dbReference type="Rhea" id="RHEA:47004"/>
        <dbReference type="Rhea" id="RHEA-COMP:11060"/>
        <dbReference type="Rhea" id="RHEA-COMP:11605"/>
        <dbReference type="ChEBI" id="CHEBI:15377"/>
        <dbReference type="ChEBI" id="CHEBI:30013"/>
        <dbReference type="ChEBI" id="CHEBI:43474"/>
        <dbReference type="ChEBI" id="CHEBI:61977"/>
        <dbReference type="EC" id="3.1.3.16"/>
    </reaction>
    <physiologicalReaction direction="left-to-right" evidence="9">
        <dbReference type="Rhea" id="RHEA:47005"/>
    </physiologicalReaction>
</comment>
<feature type="domain" description="PPM-type phosphatase" evidence="12">
    <location>
        <begin position="23"/>
        <end position="285"/>
    </location>
</feature>
<comment type="cofactor">
    <cofactor evidence="1">
        <name>Mn(2+)</name>
        <dbReference type="ChEBI" id="CHEBI:29035"/>
    </cofactor>
</comment>
<evidence type="ECO:0000256" key="11">
    <source>
        <dbReference type="SAM" id="MobiDB-lite"/>
    </source>
</evidence>
<proteinExistence type="inferred from homology"/>
<name>A0A0C9LV66_9FUNG</name>
<gene>
    <name evidence="13" type="ORF">MAM1_0116d05720</name>
</gene>
<feature type="compositionally biased region" description="Basic and acidic residues" evidence="11">
    <location>
        <begin position="322"/>
        <end position="349"/>
    </location>
</feature>
<evidence type="ECO:0000256" key="10">
    <source>
        <dbReference type="RuleBase" id="RU003465"/>
    </source>
</evidence>
<evidence type="ECO:0000256" key="7">
    <source>
        <dbReference type="ARBA" id="ARBA00022912"/>
    </source>
</evidence>
<dbReference type="GO" id="GO:0046872">
    <property type="term" value="F:metal ion binding"/>
    <property type="evidence" value="ECO:0007669"/>
    <property type="project" value="UniProtKB-KW"/>
</dbReference>
<feature type="compositionally biased region" description="Polar residues" evidence="11">
    <location>
        <begin position="312"/>
        <end position="321"/>
    </location>
</feature>